<gene>
    <name evidence="2" type="ORF">OHU27_25220</name>
</gene>
<dbReference type="EMBL" id="CP108125">
    <property type="protein sequence ID" value="WTO85554.1"/>
    <property type="molecule type" value="Genomic_DNA"/>
</dbReference>
<feature type="domain" description="ORC1/DEAH AAA+ ATPase" evidence="1">
    <location>
        <begin position="23"/>
        <end position="87"/>
    </location>
</feature>
<dbReference type="InterPro" id="IPR025851">
    <property type="entry name" value="SUKH-4"/>
</dbReference>
<sequence length="686" mass="74725">MTPDSALHQAEAWLATPHRLHPALAIRGAAGSGKTALLQELSERLPNAIYVDCRGLEAADIARRLLREWGVPYEGRSLADAARAITQDGIALLANVHWADSLVTSNEPSRITQDMVGHFRRSARPTIRFVIEREADQPWVLLPSDNELVLQPPADAQADGEELHRLLNAHPALWALAASELRVTPLAALTGLCNILGIESSAAHGLVGAAERLPNLLVISADETGQITAAFHAESLRHRIRQLRPVDHGTIVTALTLSLRRGATDVGNVPGAVQHYAARTLGVHAVQAGRLDEVLSDGSALAHLTPTGLLRALAVRWPGGIPQGGIAMDIHYLEELGLASVPQEEWVSWLHHCALSRGKERLADDIVREAGNRMPWRTTWSNCRPFGMFGRFGKSNAGASGHPSTGGIEERVRAALTEGSRKAAGPESRPPVRHIFDRGRDDISLFDFQRLPCGDWLLDGASGFFVIEAGLDTQQRPRPSLLAEPFIEEPITQAAVWECPAPALAPDAPSREWLEATFGHGTCRTLREDELPTELVHADSRRFLTRTGLPFLPHHLPFMSTIDAAATGLVTMPWSGYTTSSEAPGPFFHLGQWTGGDVFLDGRTGAVVQDGSTGYDEVVVAGSLRTFLILLRLCHEFLVSDFATNNEREDALESLREWAKAIDPATEDSPIWEEALDTDLYGWVPM</sequence>
<reference evidence="2 3" key="1">
    <citation type="submission" date="2022-10" db="EMBL/GenBank/DDBJ databases">
        <title>The complete genomes of actinobacterial strains from the NBC collection.</title>
        <authorList>
            <person name="Joergensen T.S."/>
            <person name="Alvarez Arevalo M."/>
            <person name="Sterndorff E.B."/>
            <person name="Faurdal D."/>
            <person name="Vuksanovic O."/>
            <person name="Mourched A.-S."/>
            <person name="Charusanti P."/>
            <person name="Shaw S."/>
            <person name="Blin K."/>
            <person name="Weber T."/>
        </authorList>
    </citation>
    <scope>NUCLEOTIDE SEQUENCE [LARGE SCALE GENOMIC DNA]</scope>
    <source>
        <strain evidence="2 3">NBC_00206</strain>
    </source>
</reference>
<accession>A0ABZ1IZT6</accession>
<evidence type="ECO:0000259" key="1">
    <source>
        <dbReference type="Pfam" id="PF13401"/>
    </source>
</evidence>
<dbReference type="InterPro" id="IPR049945">
    <property type="entry name" value="AAA_22"/>
</dbReference>
<dbReference type="Proteomes" id="UP001622690">
    <property type="component" value="Chromosome"/>
</dbReference>
<dbReference type="Pfam" id="PF14435">
    <property type="entry name" value="SUKH-4"/>
    <property type="match status" value="1"/>
</dbReference>
<dbReference type="Pfam" id="PF13401">
    <property type="entry name" value="AAA_22"/>
    <property type="match status" value="1"/>
</dbReference>
<keyword evidence="3" id="KW-1185">Reference proteome</keyword>
<protein>
    <submittedName>
        <fullName evidence="2">SUKH-4 family immunity protein</fullName>
    </submittedName>
</protein>
<dbReference type="InterPro" id="IPR027417">
    <property type="entry name" value="P-loop_NTPase"/>
</dbReference>
<dbReference type="RefSeq" id="WP_406259055.1">
    <property type="nucleotide sequence ID" value="NZ_CP108125.1"/>
</dbReference>
<evidence type="ECO:0000313" key="2">
    <source>
        <dbReference type="EMBL" id="WTO85554.1"/>
    </source>
</evidence>
<proteinExistence type="predicted"/>
<dbReference type="Gene3D" id="3.40.50.300">
    <property type="entry name" value="P-loop containing nucleotide triphosphate hydrolases"/>
    <property type="match status" value="1"/>
</dbReference>
<evidence type="ECO:0000313" key="3">
    <source>
        <dbReference type="Proteomes" id="UP001622690"/>
    </source>
</evidence>
<name>A0ABZ1IZT6_9ACTN</name>
<organism evidence="2 3">
    <name type="scientific">Streptomyces nigra</name>
    <dbReference type="NCBI Taxonomy" id="1827580"/>
    <lineage>
        <taxon>Bacteria</taxon>
        <taxon>Bacillati</taxon>
        <taxon>Actinomycetota</taxon>
        <taxon>Actinomycetes</taxon>
        <taxon>Kitasatosporales</taxon>
        <taxon>Streptomycetaceae</taxon>
        <taxon>Streptomyces</taxon>
    </lineage>
</organism>